<evidence type="ECO:0000313" key="1">
    <source>
        <dbReference type="EMBL" id="KAF4083687.1"/>
    </source>
</evidence>
<evidence type="ECO:0000313" key="2">
    <source>
        <dbReference type="Proteomes" id="UP000593565"/>
    </source>
</evidence>
<sequence>MTEILSEARIYCTLFLIDVAVKPSAFGGEYYWKKLARESRRFVMLRVDGARRCDVKKNLRTSIRVAAAHVDEITIGTKSCEHPPRSRKWRSSFYKYRGVAGLNGGSALSAAKEAFRRELSAFLTFVRADARSVVARKIM</sequence>
<name>A0A7J6ANI7_AMEME</name>
<accession>A0A7J6ANI7</accession>
<gene>
    <name evidence="1" type="ORF">AMELA_G00119570</name>
</gene>
<dbReference type="Proteomes" id="UP000593565">
    <property type="component" value="Unassembled WGS sequence"/>
</dbReference>
<reference evidence="1 2" key="1">
    <citation type="submission" date="2020-02" db="EMBL/GenBank/DDBJ databases">
        <title>A chromosome-scale genome assembly of the black bullhead catfish (Ameiurus melas).</title>
        <authorList>
            <person name="Wen M."/>
            <person name="Zham M."/>
            <person name="Cabau C."/>
            <person name="Klopp C."/>
            <person name="Donnadieu C."/>
            <person name="Roques C."/>
            <person name="Bouchez O."/>
            <person name="Lampietro C."/>
            <person name="Jouanno E."/>
            <person name="Herpin A."/>
            <person name="Louis A."/>
            <person name="Berthelot C."/>
            <person name="Parey E."/>
            <person name="Roest-Crollius H."/>
            <person name="Braasch I."/>
            <person name="Postlethwait J."/>
            <person name="Robinson-Rechavi M."/>
            <person name="Echchiki A."/>
            <person name="Begum T."/>
            <person name="Montfort J."/>
            <person name="Schartl M."/>
            <person name="Bobe J."/>
            <person name="Guiguen Y."/>
        </authorList>
    </citation>
    <scope>NUCLEOTIDE SEQUENCE [LARGE SCALE GENOMIC DNA]</scope>
    <source>
        <strain evidence="1">M_S1</strain>
        <tissue evidence="1">Blood</tissue>
    </source>
</reference>
<proteinExistence type="predicted"/>
<dbReference type="AlphaFoldDB" id="A0A7J6ANI7"/>
<protein>
    <submittedName>
        <fullName evidence="1">Uncharacterized protein</fullName>
    </submittedName>
</protein>
<dbReference type="EMBL" id="JAAGNN010000010">
    <property type="protein sequence ID" value="KAF4083687.1"/>
    <property type="molecule type" value="Genomic_DNA"/>
</dbReference>
<comment type="caution">
    <text evidence="1">The sequence shown here is derived from an EMBL/GenBank/DDBJ whole genome shotgun (WGS) entry which is preliminary data.</text>
</comment>
<organism evidence="1 2">
    <name type="scientific">Ameiurus melas</name>
    <name type="common">Black bullhead</name>
    <name type="synonym">Silurus melas</name>
    <dbReference type="NCBI Taxonomy" id="219545"/>
    <lineage>
        <taxon>Eukaryota</taxon>
        <taxon>Metazoa</taxon>
        <taxon>Chordata</taxon>
        <taxon>Craniata</taxon>
        <taxon>Vertebrata</taxon>
        <taxon>Euteleostomi</taxon>
        <taxon>Actinopterygii</taxon>
        <taxon>Neopterygii</taxon>
        <taxon>Teleostei</taxon>
        <taxon>Ostariophysi</taxon>
        <taxon>Siluriformes</taxon>
        <taxon>Ictaluridae</taxon>
        <taxon>Ameiurus</taxon>
    </lineage>
</organism>
<keyword evidence="2" id="KW-1185">Reference proteome</keyword>